<accession>A0A8H3F8D6</accession>
<dbReference type="OrthoDB" id="3359339at2759"/>
<feature type="compositionally biased region" description="Basic and acidic residues" evidence="1">
    <location>
        <begin position="81"/>
        <end position="92"/>
    </location>
</feature>
<feature type="region of interest" description="Disordered" evidence="1">
    <location>
        <begin position="1"/>
        <end position="100"/>
    </location>
</feature>
<organism evidence="2 3">
    <name type="scientific">Gomphillus americanus</name>
    <dbReference type="NCBI Taxonomy" id="1940652"/>
    <lineage>
        <taxon>Eukaryota</taxon>
        <taxon>Fungi</taxon>
        <taxon>Dikarya</taxon>
        <taxon>Ascomycota</taxon>
        <taxon>Pezizomycotina</taxon>
        <taxon>Lecanoromycetes</taxon>
        <taxon>OSLEUM clade</taxon>
        <taxon>Ostropomycetidae</taxon>
        <taxon>Ostropales</taxon>
        <taxon>Graphidaceae</taxon>
        <taxon>Gomphilloideae</taxon>
        <taxon>Gomphillus</taxon>
    </lineage>
</organism>
<dbReference type="Proteomes" id="UP000664169">
    <property type="component" value="Unassembled WGS sequence"/>
</dbReference>
<name>A0A8H3F8D6_9LECA</name>
<evidence type="ECO:0000256" key="1">
    <source>
        <dbReference type="SAM" id="MobiDB-lite"/>
    </source>
</evidence>
<feature type="compositionally biased region" description="Polar residues" evidence="1">
    <location>
        <begin position="56"/>
        <end position="65"/>
    </location>
</feature>
<evidence type="ECO:0000313" key="3">
    <source>
        <dbReference type="Proteomes" id="UP000664169"/>
    </source>
</evidence>
<reference evidence="2" key="1">
    <citation type="submission" date="2021-03" db="EMBL/GenBank/DDBJ databases">
        <authorList>
            <person name="Tagirdzhanova G."/>
        </authorList>
    </citation>
    <scope>NUCLEOTIDE SEQUENCE</scope>
</reference>
<comment type="caution">
    <text evidence="2">The sequence shown here is derived from an EMBL/GenBank/DDBJ whole genome shotgun (WGS) entry which is preliminary data.</text>
</comment>
<feature type="compositionally biased region" description="Polar residues" evidence="1">
    <location>
        <begin position="24"/>
        <end position="34"/>
    </location>
</feature>
<dbReference type="EMBL" id="CAJPDQ010000012">
    <property type="protein sequence ID" value="CAF9917897.1"/>
    <property type="molecule type" value="Genomic_DNA"/>
</dbReference>
<protein>
    <submittedName>
        <fullName evidence="2">Uncharacterized protein</fullName>
    </submittedName>
</protein>
<evidence type="ECO:0000313" key="2">
    <source>
        <dbReference type="EMBL" id="CAF9917897.1"/>
    </source>
</evidence>
<dbReference type="AlphaFoldDB" id="A0A8H3F8D6"/>
<keyword evidence="3" id="KW-1185">Reference proteome</keyword>
<proteinExistence type="predicted"/>
<gene>
    <name evidence="2" type="ORF">GOMPHAMPRED_001407</name>
</gene>
<sequence>MSSNYKDQDPLDIAHSAERDLASRENNPSGNAFSQDLDRSQEGGVNENLTDKFPGSTVTVGSAASGQGGNREIPVEEGGSVDDRGRVSKANDFEGEGGPEDEILKAVEERGGDNDVGGNVKQA</sequence>